<dbReference type="HOGENOM" id="CLU_080075_0_0_2"/>
<dbReference type="RefSeq" id="WP_048113282.1">
    <property type="nucleotide sequence ID" value="NZ_CP010070.1"/>
</dbReference>
<dbReference type="Proteomes" id="UP000030787">
    <property type="component" value="Chromosome"/>
</dbReference>
<proteinExistence type="predicted"/>
<evidence type="ECO:0000313" key="2">
    <source>
        <dbReference type="Proteomes" id="UP000030787"/>
    </source>
</evidence>
<dbReference type="OrthoDB" id="56523at2157"/>
<name>A0A0A7LI52_9ARCH</name>
<dbReference type="AlphaFoldDB" id="A0A0A7LI52"/>
<organism evidence="1 2">
    <name type="scientific">Candidatus Methanoplasma termitum</name>
    <dbReference type="NCBI Taxonomy" id="1577791"/>
    <lineage>
        <taxon>Archaea</taxon>
        <taxon>Methanobacteriati</taxon>
        <taxon>Thermoplasmatota</taxon>
        <taxon>Thermoplasmata</taxon>
        <taxon>Methanomassiliicoccales</taxon>
        <taxon>Methanomassiliicoccaceae</taxon>
        <taxon>Candidatus Methanoplasma</taxon>
    </lineage>
</organism>
<reference evidence="1 2" key="1">
    <citation type="journal article" date="2014" name="Appl. Environ. Microbiol.">
        <title>Comparative Genome Analysis of 'Candidatus Methanoplasma termitum' Indicates a New Mode of Energy Metabolism in the Seventh Order of Methanogens.</title>
        <authorList>
            <person name="Lang K."/>
            <person name="Schuldes J."/>
            <person name="Klingl A."/>
            <person name="Poehlein A."/>
            <person name="Daniel R."/>
            <person name="Brune A."/>
        </authorList>
    </citation>
    <scope>NUCLEOTIDE SEQUENCE [LARGE SCALE GENOMIC DNA]</scope>
    <source>
        <strain evidence="2">Mpt1</strain>
    </source>
</reference>
<keyword evidence="2" id="KW-1185">Reference proteome</keyword>
<accession>A0A0A7LI52</accession>
<dbReference type="EMBL" id="CP010070">
    <property type="protein sequence ID" value="AIZ57176.1"/>
    <property type="molecule type" value="Genomic_DNA"/>
</dbReference>
<dbReference type="Gene3D" id="1.10.10.10">
    <property type="entry name" value="Winged helix-like DNA-binding domain superfamily/Winged helix DNA-binding domain"/>
    <property type="match status" value="1"/>
</dbReference>
<dbReference type="GeneID" id="24818974"/>
<protein>
    <submittedName>
        <fullName evidence="1">Uncharacterized protein</fullName>
    </submittedName>
</protein>
<evidence type="ECO:0000313" key="1">
    <source>
        <dbReference type="EMBL" id="AIZ57176.1"/>
    </source>
</evidence>
<gene>
    <name evidence="1" type="ORF">Mpt1_c13140</name>
</gene>
<dbReference type="KEGG" id="mear:Mpt1_c13140"/>
<dbReference type="InterPro" id="IPR036388">
    <property type="entry name" value="WH-like_DNA-bd_sf"/>
</dbReference>
<dbReference type="STRING" id="1577791.Mpt1_c13140"/>
<sequence length="301" mass="33471">MNARETAWRLFSSELNTATYEIKGDDDKSPSYLVSRLGAMVNRVLVAGVLTEKENVGTDDEPMWRGRIQDLASGNFFINVGRYQPEASAAMADIEAPAFVAVVGKVRTYTTDEGKVFVSIRPESVVRINEEIRAQWILDAAKSTWDRMNKMRKASALGGDLSEKALLEGGLSEKDAKGIITALDQYDIPNSTVYLKSIQTALRTILPEKNIDLGLPEDMADMPDEIDIEPGSSNRNNADMEDIIMSLLEELDTDGKGAPRDELERRAESEGISSMELEEISNVLMDKGLVYEPNLRYLKRI</sequence>